<feature type="transmembrane region" description="Helical" evidence="12">
    <location>
        <begin position="149"/>
        <end position="168"/>
    </location>
</feature>
<keyword evidence="7" id="KW-0297">G-protein coupled receptor</keyword>
<evidence type="ECO:0000256" key="9">
    <source>
        <dbReference type="ARBA" id="ARBA00023170"/>
    </source>
</evidence>
<evidence type="ECO:0000256" key="11">
    <source>
        <dbReference type="SAM" id="MobiDB-lite"/>
    </source>
</evidence>
<evidence type="ECO:0000256" key="8">
    <source>
        <dbReference type="ARBA" id="ARBA00023136"/>
    </source>
</evidence>
<feature type="region of interest" description="Disordered" evidence="11">
    <location>
        <begin position="1"/>
        <end position="46"/>
    </location>
</feature>
<keyword evidence="3" id="KW-0716">Sensory transduction</keyword>
<evidence type="ECO:0000256" key="6">
    <source>
        <dbReference type="ARBA" id="ARBA00022989"/>
    </source>
</evidence>
<dbReference type="SUPFAM" id="SSF81321">
    <property type="entry name" value="Family A G protein-coupled receptor-like"/>
    <property type="match status" value="1"/>
</dbReference>
<evidence type="ECO:0000256" key="2">
    <source>
        <dbReference type="ARBA" id="ARBA00004141"/>
    </source>
</evidence>
<feature type="transmembrane region" description="Helical" evidence="12">
    <location>
        <begin position="286"/>
        <end position="309"/>
    </location>
</feature>
<dbReference type="eggNOG" id="ENOG502T9MX">
    <property type="taxonomic scope" value="Eukaryota"/>
</dbReference>
<evidence type="ECO:0000256" key="1">
    <source>
        <dbReference type="ARBA" id="ARBA00003929"/>
    </source>
</evidence>
<name>S7N419_MYOBR</name>
<protein>
    <submittedName>
        <fullName evidence="14">Olfactory receptor 24</fullName>
    </submittedName>
</protein>
<feature type="domain" description="G-protein coupled receptors family 1 profile" evidence="13">
    <location>
        <begin position="89"/>
        <end position="338"/>
    </location>
</feature>
<feature type="compositionally biased region" description="Low complexity" evidence="11">
    <location>
        <begin position="1"/>
        <end position="23"/>
    </location>
</feature>
<keyword evidence="15" id="KW-1185">Reference proteome</keyword>
<evidence type="ECO:0000256" key="3">
    <source>
        <dbReference type="ARBA" id="ARBA00022606"/>
    </source>
</evidence>
<dbReference type="AlphaFoldDB" id="S7N419"/>
<evidence type="ECO:0000259" key="13">
    <source>
        <dbReference type="PROSITE" id="PS50262"/>
    </source>
</evidence>
<gene>
    <name evidence="14" type="ORF">D623_10033232</name>
</gene>
<keyword evidence="5" id="KW-0552">Olfaction</keyword>
<evidence type="ECO:0000256" key="10">
    <source>
        <dbReference type="ARBA" id="ARBA00023224"/>
    </source>
</evidence>
<comment type="function">
    <text evidence="1">Putative odorant or sperm cell receptor.</text>
</comment>
<reference evidence="14 15" key="1">
    <citation type="journal article" date="2013" name="Nat. Commun.">
        <title>Genome analysis reveals insights into physiology and longevity of the Brandt's bat Myotis brandtii.</title>
        <authorList>
            <person name="Seim I."/>
            <person name="Fang X."/>
            <person name="Xiong Z."/>
            <person name="Lobanov A.V."/>
            <person name="Huang Z."/>
            <person name="Ma S."/>
            <person name="Feng Y."/>
            <person name="Turanov A.A."/>
            <person name="Zhu Y."/>
            <person name="Lenz T.L."/>
            <person name="Gerashchenko M.V."/>
            <person name="Fan D."/>
            <person name="Hee Yim S."/>
            <person name="Yao X."/>
            <person name="Jordan D."/>
            <person name="Xiong Y."/>
            <person name="Ma Y."/>
            <person name="Lyapunov A.N."/>
            <person name="Chen G."/>
            <person name="Kulakova O.I."/>
            <person name="Sun Y."/>
            <person name="Lee S.G."/>
            <person name="Bronson R.T."/>
            <person name="Moskalev A.A."/>
            <person name="Sunyaev S.R."/>
            <person name="Zhang G."/>
            <person name="Krogh A."/>
            <person name="Wang J."/>
            <person name="Gladyshev V.N."/>
        </authorList>
    </citation>
    <scope>NUCLEOTIDE SEQUENCE [LARGE SCALE GENOMIC DNA]</scope>
</reference>
<dbReference type="PRINTS" id="PR00237">
    <property type="entry name" value="GPCRRHODOPSN"/>
</dbReference>
<keyword evidence="9 14" id="KW-0675">Receptor</keyword>
<feature type="transmembrane region" description="Helical" evidence="12">
    <location>
        <begin position="189"/>
        <end position="210"/>
    </location>
</feature>
<dbReference type="InterPro" id="IPR000725">
    <property type="entry name" value="Olfact_rcpt"/>
</dbReference>
<keyword evidence="4 12" id="KW-0812">Transmembrane</keyword>
<dbReference type="Gene3D" id="1.20.1070.10">
    <property type="entry name" value="Rhodopsin 7-helix transmembrane proteins"/>
    <property type="match status" value="1"/>
</dbReference>
<dbReference type="GO" id="GO:0004930">
    <property type="term" value="F:G protein-coupled receptor activity"/>
    <property type="evidence" value="ECO:0007669"/>
    <property type="project" value="UniProtKB-KW"/>
</dbReference>
<dbReference type="InterPro" id="IPR000276">
    <property type="entry name" value="GPCR_Rhodpsn"/>
</dbReference>
<dbReference type="InterPro" id="IPR017452">
    <property type="entry name" value="GPCR_Rhodpsn_7TM"/>
</dbReference>
<dbReference type="GO" id="GO:0004984">
    <property type="term" value="F:olfactory receptor activity"/>
    <property type="evidence" value="ECO:0007669"/>
    <property type="project" value="InterPro"/>
</dbReference>
<comment type="subcellular location">
    <subcellularLocation>
        <location evidence="2">Membrane</location>
        <topology evidence="2">Multi-pass membrane protein</topology>
    </subcellularLocation>
</comment>
<dbReference type="PRINTS" id="PR00245">
    <property type="entry name" value="OLFACTORYR"/>
</dbReference>
<evidence type="ECO:0000256" key="4">
    <source>
        <dbReference type="ARBA" id="ARBA00022692"/>
    </source>
</evidence>
<dbReference type="Pfam" id="PF13853">
    <property type="entry name" value="7tm_4"/>
    <property type="match status" value="1"/>
</dbReference>
<evidence type="ECO:0000256" key="7">
    <source>
        <dbReference type="ARBA" id="ARBA00023040"/>
    </source>
</evidence>
<keyword evidence="10" id="KW-0807">Transducer</keyword>
<dbReference type="FunFam" id="1.20.1070.10:FF:000009">
    <property type="entry name" value="Olfactory receptor"/>
    <property type="match status" value="1"/>
</dbReference>
<evidence type="ECO:0000313" key="14">
    <source>
        <dbReference type="EMBL" id="EPQ11776.1"/>
    </source>
</evidence>
<dbReference type="PROSITE" id="PS50262">
    <property type="entry name" value="G_PROTEIN_RECEP_F1_2"/>
    <property type="match status" value="1"/>
</dbReference>
<dbReference type="EMBL" id="KE163382">
    <property type="protein sequence ID" value="EPQ11776.1"/>
    <property type="molecule type" value="Genomic_DNA"/>
</dbReference>
<dbReference type="PANTHER" id="PTHR48001">
    <property type="entry name" value="OLFACTORY RECEPTOR"/>
    <property type="match status" value="1"/>
</dbReference>
<dbReference type="GO" id="GO:0016020">
    <property type="term" value="C:membrane"/>
    <property type="evidence" value="ECO:0007669"/>
    <property type="project" value="UniProtKB-SubCell"/>
</dbReference>
<sequence length="359" mass="39747">MAGVGNTALAAGSSGGTASPDGALTRAEPWHDGKASEQVAPGQGRYNRTMHQGNRTVFEFFLLGLSAGSEQQQLIFMLLLCMYLVTMVGNLLIILAIINDAHLQSPMYFFLANLSFTDICFTNTTIPKMLVDIQSQSSTISFSGCLSQMYFFMLLVDLDNFLLAAMAYGRYIAICHPLHYAALLSPKHCTLLVVTPWVISILVSTLHLSLLNLLTFCDKREIPHFFCDLEPILKLACSDTQINDLTILVTGGAVIFIPFVFIIVSYALIGCTVLRVPSAKGKWKTFSTCSSHLSAVSLFYGSIIAVYFLPSSHYSPERDKVAAIMYTIVTPMMNPFIYSLRNKDMKGALRKLFSRKKYF</sequence>
<feature type="transmembrane region" description="Helical" evidence="12">
    <location>
        <begin position="253"/>
        <end position="274"/>
    </location>
</feature>
<organism evidence="14 15">
    <name type="scientific">Myotis brandtii</name>
    <name type="common">Brandt's bat</name>
    <dbReference type="NCBI Taxonomy" id="109478"/>
    <lineage>
        <taxon>Eukaryota</taxon>
        <taxon>Metazoa</taxon>
        <taxon>Chordata</taxon>
        <taxon>Craniata</taxon>
        <taxon>Vertebrata</taxon>
        <taxon>Euteleostomi</taxon>
        <taxon>Mammalia</taxon>
        <taxon>Eutheria</taxon>
        <taxon>Laurasiatheria</taxon>
        <taxon>Chiroptera</taxon>
        <taxon>Yangochiroptera</taxon>
        <taxon>Vespertilionidae</taxon>
        <taxon>Myotis</taxon>
    </lineage>
</organism>
<dbReference type="CDD" id="cd15918">
    <property type="entry name" value="7tmA_OR1_7-like"/>
    <property type="match status" value="1"/>
</dbReference>
<feature type="transmembrane region" description="Helical" evidence="12">
    <location>
        <begin position="321"/>
        <end position="340"/>
    </location>
</feature>
<evidence type="ECO:0000256" key="12">
    <source>
        <dbReference type="SAM" id="Phobius"/>
    </source>
</evidence>
<keyword evidence="8 12" id="KW-0472">Membrane</keyword>
<keyword evidence="6 12" id="KW-1133">Transmembrane helix</keyword>
<evidence type="ECO:0000313" key="15">
    <source>
        <dbReference type="Proteomes" id="UP000052978"/>
    </source>
</evidence>
<proteinExistence type="predicted"/>
<accession>S7N419</accession>
<evidence type="ECO:0000256" key="5">
    <source>
        <dbReference type="ARBA" id="ARBA00022725"/>
    </source>
</evidence>
<dbReference type="Proteomes" id="UP000052978">
    <property type="component" value="Unassembled WGS sequence"/>
</dbReference>
<feature type="transmembrane region" description="Helical" evidence="12">
    <location>
        <begin position="74"/>
        <end position="98"/>
    </location>
</feature>